<evidence type="ECO:0000256" key="3">
    <source>
        <dbReference type="ARBA" id="ARBA00022729"/>
    </source>
</evidence>
<dbReference type="PANTHER" id="PTHR34820:SF4">
    <property type="entry name" value="INNER MEMBRANE PROTEIN YEBZ"/>
    <property type="match status" value="1"/>
</dbReference>
<dbReference type="SUPFAM" id="SSF81296">
    <property type="entry name" value="E set domains"/>
    <property type="match status" value="1"/>
</dbReference>
<keyword evidence="6" id="KW-0472">Membrane</keyword>
<dbReference type="InterPro" id="IPR014756">
    <property type="entry name" value="Ig_E-set"/>
</dbReference>
<dbReference type="Proteomes" id="UP000198677">
    <property type="component" value="Unassembled WGS sequence"/>
</dbReference>
<organism evidence="9 10">
    <name type="scientific">Rhodococcus maanshanensis</name>
    <dbReference type="NCBI Taxonomy" id="183556"/>
    <lineage>
        <taxon>Bacteria</taxon>
        <taxon>Bacillati</taxon>
        <taxon>Actinomycetota</taxon>
        <taxon>Actinomycetes</taxon>
        <taxon>Mycobacteriales</taxon>
        <taxon>Nocardiaceae</taxon>
        <taxon>Rhodococcus</taxon>
    </lineage>
</organism>
<dbReference type="AlphaFoldDB" id="A0A1H7W2K7"/>
<feature type="chain" id="PRO_5039256886" description="CopC domain-containing protein" evidence="7">
    <location>
        <begin position="30"/>
        <end position="176"/>
    </location>
</feature>
<dbReference type="Gene3D" id="2.60.40.1220">
    <property type="match status" value="1"/>
</dbReference>
<keyword evidence="2" id="KW-0479">Metal-binding</keyword>
<keyword evidence="6" id="KW-1133">Transmembrane helix</keyword>
<name>A0A1H7W2K7_9NOCA</name>
<dbReference type="Pfam" id="PF04234">
    <property type="entry name" value="CopC"/>
    <property type="match status" value="1"/>
</dbReference>
<dbReference type="GO" id="GO:0005886">
    <property type="term" value="C:plasma membrane"/>
    <property type="evidence" value="ECO:0007669"/>
    <property type="project" value="TreeGrafter"/>
</dbReference>
<dbReference type="PANTHER" id="PTHR34820">
    <property type="entry name" value="INNER MEMBRANE PROTEIN YEBZ"/>
    <property type="match status" value="1"/>
</dbReference>
<sequence>MSARVRVLAVTMFAAVAALFGAGVAGAHAVVTASTPADGSSVAVGPEQAVITFNEPMQPSFATLTVVGPDGNLWSKGEPTVQGPSVSVPVGELGPTGVYTIAYRVTSADGHPVSGTRTFTLTEQGSGTPGARPGGDKADAEGGDSDGLPMWPFIVAGVLVFGGGLAFALRRPSGKS</sequence>
<keyword evidence="4" id="KW-0186">Copper</keyword>
<feature type="signal peptide" evidence="7">
    <location>
        <begin position="1"/>
        <end position="29"/>
    </location>
</feature>
<feature type="region of interest" description="Disordered" evidence="5">
    <location>
        <begin position="118"/>
        <end position="144"/>
    </location>
</feature>
<evidence type="ECO:0000256" key="1">
    <source>
        <dbReference type="ARBA" id="ARBA00004196"/>
    </source>
</evidence>
<evidence type="ECO:0000256" key="4">
    <source>
        <dbReference type="ARBA" id="ARBA00023008"/>
    </source>
</evidence>
<gene>
    <name evidence="9" type="ORF">SAMN05444583_12453</name>
</gene>
<feature type="transmembrane region" description="Helical" evidence="6">
    <location>
        <begin position="150"/>
        <end position="169"/>
    </location>
</feature>
<keyword evidence="6" id="KW-0812">Transmembrane</keyword>
<evidence type="ECO:0000256" key="6">
    <source>
        <dbReference type="SAM" id="Phobius"/>
    </source>
</evidence>
<evidence type="ECO:0000256" key="7">
    <source>
        <dbReference type="SAM" id="SignalP"/>
    </source>
</evidence>
<accession>A0A1H7W2K7</accession>
<dbReference type="RefSeq" id="WP_072752886.1">
    <property type="nucleotide sequence ID" value="NZ_FOAW01000024.1"/>
</dbReference>
<dbReference type="GO" id="GO:0006825">
    <property type="term" value="P:copper ion transport"/>
    <property type="evidence" value="ECO:0007669"/>
    <property type="project" value="InterPro"/>
</dbReference>
<dbReference type="OrthoDB" id="5242236at2"/>
<evidence type="ECO:0000259" key="8">
    <source>
        <dbReference type="Pfam" id="PF04234"/>
    </source>
</evidence>
<evidence type="ECO:0000313" key="10">
    <source>
        <dbReference type="Proteomes" id="UP000198677"/>
    </source>
</evidence>
<protein>
    <recommendedName>
        <fullName evidence="8">CopC domain-containing protein</fullName>
    </recommendedName>
</protein>
<keyword evidence="3 7" id="KW-0732">Signal</keyword>
<evidence type="ECO:0000313" key="9">
    <source>
        <dbReference type="EMBL" id="SEM15713.1"/>
    </source>
</evidence>
<dbReference type="InterPro" id="IPR032694">
    <property type="entry name" value="CopC/D"/>
</dbReference>
<evidence type="ECO:0000256" key="2">
    <source>
        <dbReference type="ARBA" id="ARBA00022723"/>
    </source>
</evidence>
<dbReference type="GO" id="GO:0042597">
    <property type="term" value="C:periplasmic space"/>
    <property type="evidence" value="ECO:0007669"/>
    <property type="project" value="InterPro"/>
</dbReference>
<keyword evidence="10" id="KW-1185">Reference proteome</keyword>
<evidence type="ECO:0000256" key="5">
    <source>
        <dbReference type="SAM" id="MobiDB-lite"/>
    </source>
</evidence>
<dbReference type="InterPro" id="IPR014755">
    <property type="entry name" value="Cu-Rt/internalin_Ig-like"/>
</dbReference>
<proteinExistence type="predicted"/>
<dbReference type="GO" id="GO:0005507">
    <property type="term" value="F:copper ion binding"/>
    <property type="evidence" value="ECO:0007669"/>
    <property type="project" value="InterPro"/>
</dbReference>
<feature type="domain" description="CopC" evidence="8">
    <location>
        <begin position="28"/>
        <end position="121"/>
    </location>
</feature>
<dbReference type="EMBL" id="FOAW01000024">
    <property type="protein sequence ID" value="SEM15713.1"/>
    <property type="molecule type" value="Genomic_DNA"/>
</dbReference>
<comment type="subcellular location">
    <subcellularLocation>
        <location evidence="1">Cell envelope</location>
    </subcellularLocation>
</comment>
<dbReference type="GO" id="GO:0030313">
    <property type="term" value="C:cell envelope"/>
    <property type="evidence" value="ECO:0007669"/>
    <property type="project" value="UniProtKB-SubCell"/>
</dbReference>
<reference evidence="10" key="1">
    <citation type="submission" date="2016-10" db="EMBL/GenBank/DDBJ databases">
        <authorList>
            <person name="Varghese N."/>
            <person name="Submissions S."/>
        </authorList>
    </citation>
    <scope>NUCLEOTIDE SEQUENCE [LARGE SCALE GENOMIC DNA]</scope>
    <source>
        <strain evidence="10">DSM 44675</strain>
    </source>
</reference>
<dbReference type="InterPro" id="IPR007348">
    <property type="entry name" value="CopC_dom"/>
</dbReference>
<dbReference type="GO" id="GO:0046688">
    <property type="term" value="P:response to copper ion"/>
    <property type="evidence" value="ECO:0007669"/>
    <property type="project" value="InterPro"/>
</dbReference>